<name>A0A941ASF3_9GAMM</name>
<dbReference type="GO" id="GO:0005524">
    <property type="term" value="F:ATP binding"/>
    <property type="evidence" value="ECO:0007669"/>
    <property type="project" value="UniProtKB-KW"/>
</dbReference>
<feature type="domain" description="Protein kinase" evidence="6">
    <location>
        <begin position="1"/>
        <end position="217"/>
    </location>
</feature>
<dbReference type="GO" id="GO:0004674">
    <property type="term" value="F:protein serine/threonine kinase activity"/>
    <property type="evidence" value="ECO:0007669"/>
    <property type="project" value="TreeGrafter"/>
</dbReference>
<feature type="region of interest" description="Disordered" evidence="5">
    <location>
        <begin position="1084"/>
        <end position="1112"/>
    </location>
</feature>
<dbReference type="InterPro" id="IPR001680">
    <property type="entry name" value="WD40_rpt"/>
</dbReference>
<dbReference type="SUPFAM" id="SSF50998">
    <property type="entry name" value="Quinoprotein alcohol dehydrogenase-like"/>
    <property type="match status" value="1"/>
</dbReference>
<dbReference type="Pfam" id="PF00069">
    <property type="entry name" value="Pkinase"/>
    <property type="match status" value="1"/>
</dbReference>
<dbReference type="InterPro" id="IPR008271">
    <property type="entry name" value="Ser/Thr_kinase_AS"/>
</dbReference>
<dbReference type="InterPro" id="IPR015943">
    <property type="entry name" value="WD40/YVTN_repeat-like_dom_sf"/>
</dbReference>
<keyword evidence="8" id="KW-1185">Reference proteome</keyword>
<dbReference type="Gene3D" id="3.30.200.20">
    <property type="entry name" value="Phosphorylase Kinase, domain 1"/>
    <property type="match status" value="1"/>
</dbReference>
<dbReference type="CDD" id="cd14014">
    <property type="entry name" value="STKc_PknB_like"/>
    <property type="match status" value="1"/>
</dbReference>
<dbReference type="SUPFAM" id="SSF50969">
    <property type="entry name" value="YVTN repeat-like/Quinoprotein amine dehydrogenase"/>
    <property type="match status" value="2"/>
</dbReference>
<evidence type="ECO:0000256" key="3">
    <source>
        <dbReference type="ARBA" id="ARBA00022777"/>
    </source>
</evidence>
<keyword evidence="4" id="KW-0067">ATP-binding</keyword>
<accession>A0A941ASF3</accession>
<reference evidence="7" key="1">
    <citation type="journal article" date="2016" name="Int. J. Syst. Evol. Microbiol.">
        <title>Pseudoxanthomonas helianthi sp. nov., isolated from roots of Jerusalem artichoke (Helianthus tuberosus).</title>
        <authorList>
            <person name="Kittiwongwattana C."/>
            <person name="Thawai C."/>
        </authorList>
    </citation>
    <scope>NUCLEOTIDE SEQUENCE</scope>
    <source>
        <strain evidence="7">110414</strain>
    </source>
</reference>
<organism evidence="7 8">
    <name type="scientific">Pseudoxanthomonas helianthi</name>
    <dbReference type="NCBI Taxonomy" id="1453541"/>
    <lineage>
        <taxon>Bacteria</taxon>
        <taxon>Pseudomonadati</taxon>
        <taxon>Pseudomonadota</taxon>
        <taxon>Gammaproteobacteria</taxon>
        <taxon>Lysobacterales</taxon>
        <taxon>Lysobacteraceae</taxon>
        <taxon>Pseudoxanthomonas</taxon>
    </lineage>
</organism>
<dbReference type="Pfam" id="PF00400">
    <property type="entry name" value="WD40"/>
    <property type="match status" value="1"/>
</dbReference>
<evidence type="ECO:0000313" key="7">
    <source>
        <dbReference type="EMBL" id="MBP3983102.1"/>
    </source>
</evidence>
<dbReference type="InterPro" id="IPR011047">
    <property type="entry name" value="Quinoprotein_ADH-like_sf"/>
</dbReference>
<dbReference type="InterPro" id="IPR000719">
    <property type="entry name" value="Prot_kinase_dom"/>
</dbReference>
<reference evidence="7" key="2">
    <citation type="submission" date="2021-03" db="EMBL/GenBank/DDBJ databases">
        <authorList>
            <person name="Cao W."/>
        </authorList>
    </citation>
    <scope>NUCLEOTIDE SEQUENCE</scope>
    <source>
        <strain evidence="7">110414</strain>
    </source>
</reference>
<sequence>MAIKLLSGGPWASPEFVARFEQEARHAAQLQHPGIVAIHELGESIDGVYYAMQLVRGESLAQRLHEGDRWTPREAAVLLRHIAEAVAYAHSLGVLHLDLKPGNVLIDEHGHPLIADFGLARRIGVASDDEFVAGTPGYMAPEQAIAGHPLDEATDVWGLGAILHELLGGRPPGGDDGGALDATPSDLRAICHKCTAEAPGQRYASARALADDIGRFLDGRAVQARPLNAAQRLLRWARREPKLASALGLAVLILLVGTVATALQWRRAEASAKVAREQTWRVRGNSAWDAIRNGLTFEATSPLLANLREREAHGDSAGVLLERLRLGTLHRNNIQGIDAIDIGGPGFAVALNREGTLLAASSGEGVLRLFDVRTRRQLWRADTRNASHFWPTKVVYRIGFTRDGRHLLAERAGPRVVTRPSGQDSILVDAADGRTALPPPERFADFRDATYSEDGRFALLRNHRNETQLFQIDGWRALSERRAIDGVNPMWRIGDGARFVALSVPGRIEVLDPRTLAVRHIVHGASKSALLPAWAVQPGGDLLALGAADGAVRLLDTRRGSSRELKPGPYTSVEWLSFSPDGRWLAAAAGDRGFVWDVTSGQGGALPAGRFDASQIDVDAKRGTVFVVHPPEATLWQLPVDANGSTSLNQRIAAAEPLVPQLPIGSAAENHAATAAPATHLAASIDVEGELRLWRWRDDPILQTRAAPQIAAVLHFDGSHVATADGRVARVIAVDGERPVSPEFVHPQPVSQAFLASDDRSLVTVSGREIRVFDWRSGRLRHPPVVLVDSPLRVAASPGAEKLLVSTGAYRDGRFHEILSSYDLRKGVRLATDVAAPGPLHGLRFSPDGRLVVHWRYGELSVREASTLHKIGRDLHVGPDVASALRRVFADGWHPEAARQDELAGTPVVDASINAGGTRLSVLTGLSEFADAKLLQFDPSDGHLLSARTFGKRQPLGLLARRGGHVSVVWSTLGPQRLDGAGKEHPMQHLPGGLLKPQAISNDGHLLASASRQGVVVTDLDSGEWAAAPMTAPLPSDDTIVQLAFAPDAGSLLARSHHGRWVWWPLPRESRSVTTLQTLQSWLEDDSRGDPSLRAALRADDPGPPRVSTLRVHTPKPATPVVTQPGFAFVDLSAAINRDLDAANVVHSDDTGILSTLPSGVQRFLGIDYDIRGMVALAMPVRENIKPTVSTSVPVPVPRFDVAHLLMGACCMLQDMPGLLRVPYAFLDIAYADGSHARVPIVYGRDLMEAWTDTGDSLAARIAWVEPGPRATVFHGSGYRIYAVRLGNPYPTREVASLSFAATNAAWSGPMILATTLETGDAEKSGQAN</sequence>
<dbReference type="PROSITE" id="PS00108">
    <property type="entry name" value="PROTEIN_KINASE_ST"/>
    <property type="match status" value="1"/>
</dbReference>
<proteinExistence type="predicted"/>
<evidence type="ECO:0000259" key="6">
    <source>
        <dbReference type="PROSITE" id="PS50011"/>
    </source>
</evidence>
<evidence type="ECO:0000256" key="2">
    <source>
        <dbReference type="ARBA" id="ARBA00022741"/>
    </source>
</evidence>
<dbReference type="SMART" id="SM00320">
    <property type="entry name" value="WD40"/>
    <property type="match status" value="3"/>
</dbReference>
<evidence type="ECO:0000313" key="8">
    <source>
        <dbReference type="Proteomes" id="UP000673447"/>
    </source>
</evidence>
<dbReference type="SMART" id="SM00220">
    <property type="entry name" value="S_TKc"/>
    <property type="match status" value="1"/>
</dbReference>
<dbReference type="Gene3D" id="1.10.510.10">
    <property type="entry name" value="Transferase(Phosphotransferase) domain 1"/>
    <property type="match status" value="1"/>
</dbReference>
<dbReference type="InterPro" id="IPR011009">
    <property type="entry name" value="Kinase-like_dom_sf"/>
</dbReference>
<evidence type="ECO:0000256" key="5">
    <source>
        <dbReference type="SAM" id="MobiDB-lite"/>
    </source>
</evidence>
<dbReference type="PANTHER" id="PTHR43289">
    <property type="entry name" value="MITOGEN-ACTIVATED PROTEIN KINASE KINASE KINASE 20-RELATED"/>
    <property type="match status" value="1"/>
</dbReference>
<keyword evidence="1" id="KW-0808">Transferase</keyword>
<dbReference type="EMBL" id="JAGKTC010000001">
    <property type="protein sequence ID" value="MBP3983102.1"/>
    <property type="molecule type" value="Genomic_DNA"/>
</dbReference>
<comment type="caution">
    <text evidence="7">The sequence shown here is derived from an EMBL/GenBank/DDBJ whole genome shotgun (WGS) entry which is preliminary data.</text>
</comment>
<dbReference type="Proteomes" id="UP000673447">
    <property type="component" value="Unassembled WGS sequence"/>
</dbReference>
<feature type="compositionally biased region" description="Basic and acidic residues" evidence="5">
    <location>
        <begin position="1085"/>
        <end position="1103"/>
    </location>
</feature>
<keyword evidence="3 7" id="KW-0418">Kinase</keyword>
<protein>
    <submittedName>
        <fullName evidence="7">Protein kinase</fullName>
    </submittedName>
</protein>
<dbReference type="PANTHER" id="PTHR43289:SF6">
    <property type="entry name" value="SERINE_THREONINE-PROTEIN KINASE NEKL-3"/>
    <property type="match status" value="1"/>
</dbReference>
<gene>
    <name evidence="7" type="ORF">J5837_01590</name>
</gene>
<evidence type="ECO:0000256" key="1">
    <source>
        <dbReference type="ARBA" id="ARBA00022679"/>
    </source>
</evidence>
<evidence type="ECO:0000256" key="4">
    <source>
        <dbReference type="ARBA" id="ARBA00022840"/>
    </source>
</evidence>
<dbReference type="SUPFAM" id="SSF56112">
    <property type="entry name" value="Protein kinase-like (PK-like)"/>
    <property type="match status" value="1"/>
</dbReference>
<keyword evidence="2" id="KW-0547">Nucleotide-binding</keyword>
<dbReference type="InterPro" id="IPR011044">
    <property type="entry name" value="Quino_amine_DH_bsu"/>
</dbReference>
<dbReference type="PROSITE" id="PS50011">
    <property type="entry name" value="PROTEIN_KINASE_DOM"/>
    <property type="match status" value="1"/>
</dbReference>
<dbReference type="Gene3D" id="2.130.10.10">
    <property type="entry name" value="YVTN repeat-like/Quinoprotein amine dehydrogenase"/>
    <property type="match status" value="3"/>
</dbReference>